<dbReference type="InterPro" id="IPR016181">
    <property type="entry name" value="Acyl_CoA_acyltransferase"/>
</dbReference>
<dbReference type="Gene3D" id="3.40.630.30">
    <property type="match status" value="1"/>
</dbReference>
<organism evidence="2 3">
    <name type="scientific">Fibrella forsythiae</name>
    <dbReference type="NCBI Taxonomy" id="2817061"/>
    <lineage>
        <taxon>Bacteria</taxon>
        <taxon>Pseudomonadati</taxon>
        <taxon>Bacteroidota</taxon>
        <taxon>Cytophagia</taxon>
        <taxon>Cytophagales</taxon>
        <taxon>Spirosomataceae</taxon>
        <taxon>Fibrella</taxon>
    </lineage>
</organism>
<feature type="domain" description="BioF2-like acetyltransferase" evidence="1">
    <location>
        <begin position="156"/>
        <end position="271"/>
    </location>
</feature>
<dbReference type="InterPro" id="IPR038740">
    <property type="entry name" value="BioF2-like_GNAT_dom"/>
</dbReference>
<keyword evidence="3" id="KW-1185">Reference proteome</keyword>
<protein>
    <submittedName>
        <fullName evidence="2">GNAT family N-acetyltransferase</fullName>
    </submittedName>
</protein>
<gene>
    <name evidence="2" type="ORF">J2I46_28225</name>
</gene>
<dbReference type="Proteomes" id="UP000664628">
    <property type="component" value="Unassembled WGS sequence"/>
</dbReference>
<dbReference type="Pfam" id="PF13480">
    <property type="entry name" value="Acetyltransf_6"/>
    <property type="match status" value="1"/>
</dbReference>
<dbReference type="SUPFAM" id="SSF55729">
    <property type="entry name" value="Acyl-CoA N-acyltransferases (Nat)"/>
    <property type="match status" value="1"/>
</dbReference>
<evidence type="ECO:0000313" key="2">
    <source>
        <dbReference type="EMBL" id="MBO0952503.1"/>
    </source>
</evidence>
<dbReference type="EMBL" id="JAFMYW010000011">
    <property type="protein sequence ID" value="MBO0952503.1"/>
    <property type="molecule type" value="Genomic_DNA"/>
</dbReference>
<reference evidence="2 3" key="1">
    <citation type="submission" date="2021-03" db="EMBL/GenBank/DDBJ databases">
        <title>Fibrella sp. HMF5405 genome sequencing and assembly.</title>
        <authorList>
            <person name="Kang H."/>
            <person name="Kim H."/>
            <person name="Bae S."/>
            <person name="Joh K."/>
        </authorList>
    </citation>
    <scope>NUCLEOTIDE SEQUENCE [LARGE SCALE GENOMIC DNA]</scope>
    <source>
        <strain evidence="2 3">HMF5405</strain>
    </source>
</reference>
<dbReference type="RefSeq" id="WP_207332445.1">
    <property type="nucleotide sequence ID" value="NZ_JAFMYW010000011.1"/>
</dbReference>
<evidence type="ECO:0000313" key="3">
    <source>
        <dbReference type="Proteomes" id="UP000664628"/>
    </source>
</evidence>
<accession>A0ABS3JR63</accession>
<proteinExistence type="predicted"/>
<sequence length="334" mass="38512">MLRFLTRRQIDDVAWNQCVSTAHNALLYGHTWYLDAVTNVPDWRWEGLVLGNVPEPVVGYERTGQYKAVLPIPLRRRWGRWVVYQPLFCQFLAIFSPQPVDAEPFLRAVFDRYNHASTWNLLLEKPAFGLPDQVRQQVRYTHVLPFRKGTNAYTADRRMNLRRAARRIGNVPDWQLRRSTDIEPLLALFRENHATEIGVGEWAYDLFRGVFTVIRQQGLGTLHYAYVAGQLVAGALFVEQHGRIIYLFNAANAEGRQLNARSILLDRLIRDEQKKATMSAQLLDFESPAKPGVVSFYESFGAEPQPYITLTWSRLGWLERAALTGLKQLKRLIS</sequence>
<evidence type="ECO:0000259" key="1">
    <source>
        <dbReference type="Pfam" id="PF13480"/>
    </source>
</evidence>
<comment type="caution">
    <text evidence="2">The sequence shown here is derived from an EMBL/GenBank/DDBJ whole genome shotgun (WGS) entry which is preliminary data.</text>
</comment>
<name>A0ABS3JR63_9BACT</name>